<name>A0A8C1LNQ2_CYPCA</name>
<dbReference type="SUPFAM" id="SSF48726">
    <property type="entry name" value="Immunoglobulin"/>
    <property type="match status" value="1"/>
</dbReference>
<dbReference type="Gene3D" id="2.60.40.10">
    <property type="entry name" value="Immunoglobulins"/>
    <property type="match status" value="1"/>
</dbReference>
<protein>
    <recommendedName>
        <fullName evidence="6">Immunoglobulin subtype domain-containing protein</fullName>
    </recommendedName>
</protein>
<feature type="transmembrane region" description="Helical" evidence="2">
    <location>
        <begin position="157"/>
        <end position="180"/>
    </location>
</feature>
<reference evidence="4" key="1">
    <citation type="submission" date="2025-08" db="UniProtKB">
        <authorList>
            <consortium name="Ensembl"/>
        </authorList>
    </citation>
    <scope>IDENTIFICATION</scope>
</reference>
<dbReference type="Ensembl" id="ENSCCRT00010071491.1">
    <property type="protein sequence ID" value="ENSCCRP00010065003.1"/>
    <property type="gene ID" value="ENSCCRG00010027814.1"/>
</dbReference>
<evidence type="ECO:0000313" key="5">
    <source>
        <dbReference type="Proteomes" id="UP000694427"/>
    </source>
</evidence>
<reference evidence="4" key="2">
    <citation type="submission" date="2025-09" db="UniProtKB">
        <authorList>
            <consortium name="Ensembl"/>
        </authorList>
    </citation>
    <scope>IDENTIFICATION</scope>
</reference>
<keyword evidence="2" id="KW-0812">Transmembrane</keyword>
<dbReference type="PANTHER" id="PTHR21063">
    <property type="entry name" value="LFA-3"/>
    <property type="match status" value="1"/>
</dbReference>
<dbReference type="Pfam" id="PF13927">
    <property type="entry name" value="Ig_3"/>
    <property type="match status" value="1"/>
</dbReference>
<sequence length="212" mass="23163">MMGRYIVLILFAILFEGVFGDEVKSVMEGDRVTLNTDVTKGPNDTMLWYFEDTRIALINGHPSASCLYDGVGGRFRDRLEVDYKTGSLTITDIRSEHAGRYEAELDKADSSGTSTMLTKNRKCDSTKIITKRSNIGETIKTISLTVSVVPGSGLSPAAVAGIVVGVLLGAVAVVVGVMIYRRSIFRNDMKKKKQIPEQVSNDETQSDKSLMA</sequence>
<keyword evidence="3" id="KW-0732">Signal</keyword>
<evidence type="ECO:0000256" key="2">
    <source>
        <dbReference type="SAM" id="Phobius"/>
    </source>
</evidence>
<feature type="region of interest" description="Disordered" evidence="1">
    <location>
        <begin position="191"/>
        <end position="212"/>
    </location>
</feature>
<keyword evidence="5" id="KW-1185">Reference proteome</keyword>
<dbReference type="InterPro" id="IPR013783">
    <property type="entry name" value="Ig-like_fold"/>
</dbReference>
<evidence type="ECO:0008006" key="6">
    <source>
        <dbReference type="Google" id="ProtNLM"/>
    </source>
</evidence>
<evidence type="ECO:0000256" key="1">
    <source>
        <dbReference type="SAM" id="MobiDB-lite"/>
    </source>
</evidence>
<accession>A0A8C1LNQ2</accession>
<evidence type="ECO:0000256" key="3">
    <source>
        <dbReference type="SAM" id="SignalP"/>
    </source>
</evidence>
<feature type="signal peptide" evidence="3">
    <location>
        <begin position="1"/>
        <end position="20"/>
    </location>
</feature>
<feature type="chain" id="PRO_5034977137" description="Immunoglobulin subtype domain-containing protein" evidence="3">
    <location>
        <begin position="21"/>
        <end position="212"/>
    </location>
</feature>
<proteinExistence type="predicted"/>
<dbReference type="Proteomes" id="UP000694427">
    <property type="component" value="Unplaced"/>
</dbReference>
<evidence type="ECO:0000313" key="4">
    <source>
        <dbReference type="Ensembl" id="ENSCCRP00010065003.1"/>
    </source>
</evidence>
<organism evidence="4 5">
    <name type="scientific">Cyprinus carpio</name>
    <name type="common">Common carp</name>
    <dbReference type="NCBI Taxonomy" id="7962"/>
    <lineage>
        <taxon>Eukaryota</taxon>
        <taxon>Metazoa</taxon>
        <taxon>Chordata</taxon>
        <taxon>Craniata</taxon>
        <taxon>Vertebrata</taxon>
        <taxon>Euteleostomi</taxon>
        <taxon>Actinopterygii</taxon>
        <taxon>Neopterygii</taxon>
        <taxon>Teleostei</taxon>
        <taxon>Ostariophysi</taxon>
        <taxon>Cypriniformes</taxon>
        <taxon>Cyprinidae</taxon>
        <taxon>Cyprininae</taxon>
        <taxon>Cyprinus</taxon>
    </lineage>
</organism>
<dbReference type="PANTHER" id="PTHR21063:SF4">
    <property type="entry name" value="CD48 ANTIGEN-RELATED"/>
    <property type="match status" value="1"/>
</dbReference>
<dbReference type="InterPro" id="IPR036179">
    <property type="entry name" value="Ig-like_dom_sf"/>
</dbReference>
<dbReference type="AlphaFoldDB" id="A0A8C1LNQ2"/>
<keyword evidence="2" id="KW-1133">Transmembrane helix</keyword>
<keyword evidence="2" id="KW-0472">Membrane</keyword>